<reference evidence="13" key="1">
    <citation type="journal article" date="2023" name="Commun. Biol.">
        <title>Genome analysis of Parmales, the sister group of diatoms, reveals the evolutionary specialization of diatoms from phago-mixotrophs to photoautotrophs.</title>
        <authorList>
            <person name="Ban H."/>
            <person name="Sato S."/>
            <person name="Yoshikawa S."/>
            <person name="Yamada K."/>
            <person name="Nakamura Y."/>
            <person name="Ichinomiya M."/>
            <person name="Sato N."/>
            <person name="Blanc-Mathieu R."/>
            <person name="Endo H."/>
            <person name="Kuwata A."/>
            <person name="Ogata H."/>
        </authorList>
    </citation>
    <scope>NUCLEOTIDE SEQUENCE [LARGE SCALE GENOMIC DNA]</scope>
    <source>
        <strain evidence="13">NIES 3701</strain>
    </source>
</reference>
<accession>A0A9W7BP68</accession>
<feature type="region of interest" description="Disordered" evidence="11">
    <location>
        <begin position="42"/>
        <end position="72"/>
    </location>
</feature>
<proteinExistence type="inferred from homology"/>
<dbReference type="Gene3D" id="2.40.30.10">
    <property type="entry name" value="Translation factors"/>
    <property type="match status" value="2"/>
</dbReference>
<dbReference type="SUPFAM" id="SSF50447">
    <property type="entry name" value="Translation proteins"/>
    <property type="match status" value="1"/>
</dbReference>
<evidence type="ECO:0000313" key="12">
    <source>
        <dbReference type="EMBL" id="GMH91207.1"/>
    </source>
</evidence>
<dbReference type="OrthoDB" id="274683at2759"/>
<evidence type="ECO:0000256" key="1">
    <source>
        <dbReference type="ARBA" id="ARBA00002570"/>
    </source>
</evidence>
<keyword evidence="8 10" id="KW-0687">Ribonucleoprotein</keyword>
<dbReference type="EMBL" id="BRXY01000382">
    <property type="protein sequence ID" value="GMH91207.1"/>
    <property type="molecule type" value="Genomic_DNA"/>
</dbReference>
<comment type="similarity">
    <text evidence="4 10">Belongs to the universal ribosomal protein uL3 family.</text>
</comment>
<dbReference type="NCBIfam" id="TIGR03625">
    <property type="entry name" value="L3_bact"/>
    <property type="match status" value="1"/>
</dbReference>
<evidence type="ECO:0000256" key="4">
    <source>
        <dbReference type="ARBA" id="ARBA00006540"/>
    </source>
</evidence>
<dbReference type="InterPro" id="IPR009000">
    <property type="entry name" value="Transl_B-barrel_sf"/>
</dbReference>
<evidence type="ECO:0000256" key="10">
    <source>
        <dbReference type="RuleBase" id="RU003905"/>
    </source>
</evidence>
<dbReference type="PROSITE" id="PS00474">
    <property type="entry name" value="RIBOSOMAL_L3"/>
    <property type="match status" value="1"/>
</dbReference>
<dbReference type="GO" id="GO:0005762">
    <property type="term" value="C:mitochondrial large ribosomal subunit"/>
    <property type="evidence" value="ECO:0007669"/>
    <property type="project" value="TreeGrafter"/>
</dbReference>
<comment type="function">
    <text evidence="1">One of the primary rRNA binding proteins, it binds directly near the 3'-end of the 23S rRNA, where it nucleates assembly of the 50S subunit.</text>
</comment>
<dbReference type="InterPro" id="IPR019927">
    <property type="entry name" value="Ribosomal_uL3_bac/org-type"/>
</dbReference>
<protein>
    <recommendedName>
        <fullName evidence="9">Large ribosomal subunit protein uL3m</fullName>
    </recommendedName>
</protein>
<dbReference type="GO" id="GO:0009507">
    <property type="term" value="C:chloroplast"/>
    <property type="evidence" value="ECO:0007669"/>
    <property type="project" value="UniProtKB-SubCell"/>
</dbReference>
<evidence type="ECO:0000256" key="7">
    <source>
        <dbReference type="ARBA" id="ARBA00023128"/>
    </source>
</evidence>
<keyword evidence="7" id="KW-0496">Mitochondrion</keyword>
<keyword evidence="13" id="KW-1185">Reference proteome</keyword>
<evidence type="ECO:0000256" key="5">
    <source>
        <dbReference type="ARBA" id="ARBA00022946"/>
    </source>
</evidence>
<dbReference type="AlphaFoldDB" id="A0A9W7BP68"/>
<evidence type="ECO:0000256" key="8">
    <source>
        <dbReference type="ARBA" id="ARBA00023274"/>
    </source>
</evidence>
<keyword evidence="6 10" id="KW-0689">Ribosomal protein</keyword>
<evidence type="ECO:0000256" key="11">
    <source>
        <dbReference type="SAM" id="MobiDB-lite"/>
    </source>
</evidence>
<gene>
    <name evidence="12" type="ORF">TrST_g1735</name>
</gene>
<comment type="caution">
    <text evidence="12">The sequence shown here is derived from an EMBL/GenBank/DDBJ whole genome shotgun (WGS) entry which is preliminary data.</text>
</comment>
<dbReference type="InterPro" id="IPR019926">
    <property type="entry name" value="Ribosomal_uL3_CS"/>
</dbReference>
<dbReference type="PANTHER" id="PTHR11229:SF8">
    <property type="entry name" value="LARGE RIBOSOMAL SUBUNIT PROTEIN UL3M"/>
    <property type="match status" value="1"/>
</dbReference>
<evidence type="ECO:0000256" key="9">
    <source>
        <dbReference type="ARBA" id="ARBA00035209"/>
    </source>
</evidence>
<evidence type="ECO:0000256" key="2">
    <source>
        <dbReference type="ARBA" id="ARBA00004173"/>
    </source>
</evidence>
<organism evidence="12 13">
    <name type="scientific">Triparma strigata</name>
    <dbReference type="NCBI Taxonomy" id="1606541"/>
    <lineage>
        <taxon>Eukaryota</taxon>
        <taxon>Sar</taxon>
        <taxon>Stramenopiles</taxon>
        <taxon>Ochrophyta</taxon>
        <taxon>Bolidophyceae</taxon>
        <taxon>Parmales</taxon>
        <taxon>Triparmaceae</taxon>
        <taxon>Triparma</taxon>
    </lineage>
</organism>
<name>A0A9W7BP68_9STRA</name>
<dbReference type="GO" id="GO:0006412">
    <property type="term" value="P:translation"/>
    <property type="evidence" value="ECO:0007669"/>
    <property type="project" value="InterPro"/>
</dbReference>
<sequence length="365" mass="40559">MLSILFNQNARQASLSKKIVTQIGICVRPVPSRTRTTWTLLASPSPKPNIDINQPAEPWRQSTHSRGKSSSRPGLVAIKVGMTQLWDSWGVLTPCTILHVDRNRILQQKTPKNEGYTAVQVAAGGKKVKKYTKADITRVGGFVDRDEWRGKALKTLEEYEVEQYEDGYVPEETHEFRLHTSTSIAPSTRLSSLQFVPGQLVDVRGKTRGKGFQGGIKRHNFSGMPATHGASKVHRAIGSTGQCQDPGKVWKGKKMPGRMGGEFRTVQMLEVVKVDRGRELIYVKGQVPGARGNWVKVSDAKKGNMLCKELVEKVNEEAGEEIYPGGEVPYPIFERVEGKDGSGLKGMEVWKPKGDVDPFHIEEEE</sequence>
<dbReference type="PANTHER" id="PTHR11229">
    <property type="entry name" value="50S RIBOSOMAL PROTEIN L3"/>
    <property type="match status" value="1"/>
</dbReference>
<evidence type="ECO:0000256" key="3">
    <source>
        <dbReference type="ARBA" id="ARBA00004229"/>
    </source>
</evidence>
<dbReference type="GO" id="GO:0003735">
    <property type="term" value="F:structural constituent of ribosome"/>
    <property type="evidence" value="ECO:0007669"/>
    <property type="project" value="InterPro"/>
</dbReference>
<evidence type="ECO:0000313" key="13">
    <source>
        <dbReference type="Proteomes" id="UP001165085"/>
    </source>
</evidence>
<dbReference type="Pfam" id="PF00297">
    <property type="entry name" value="Ribosomal_L3"/>
    <property type="match status" value="1"/>
</dbReference>
<keyword evidence="5" id="KW-0809">Transit peptide</keyword>
<dbReference type="FunFam" id="2.40.30.10:FF:000004">
    <property type="entry name" value="50S ribosomal protein L3"/>
    <property type="match status" value="1"/>
</dbReference>
<dbReference type="Proteomes" id="UP001165085">
    <property type="component" value="Unassembled WGS sequence"/>
</dbReference>
<dbReference type="InterPro" id="IPR000597">
    <property type="entry name" value="Ribosomal_uL3"/>
</dbReference>
<evidence type="ECO:0000256" key="6">
    <source>
        <dbReference type="ARBA" id="ARBA00022980"/>
    </source>
</evidence>
<comment type="subcellular location">
    <subcellularLocation>
        <location evidence="2">Mitochondrion</location>
    </subcellularLocation>
    <subcellularLocation>
        <location evidence="3">Plastid</location>
        <location evidence="3">Chloroplast</location>
    </subcellularLocation>
</comment>